<dbReference type="GO" id="GO:0005634">
    <property type="term" value="C:nucleus"/>
    <property type="evidence" value="ECO:0007669"/>
    <property type="project" value="InterPro"/>
</dbReference>
<feature type="region of interest" description="Disordered" evidence="4">
    <location>
        <begin position="267"/>
        <end position="323"/>
    </location>
</feature>
<sequence>MADLHGGVEDEDEALRIAIALSLGEDPDAPPLGTPPRFSRLSSHHPQFVPAPSNRSDGQSSRGRDSAGIQKKSTPVAIDLTLSDDEDDHVGYAKKDDGRKSATAAPPRSAYPLPAKPIPERGNTNDDRISNTRRRQERDEQKSAEKAQQRMEPEKAEPQATQTSSDVSCSSSSTGPAGGRLGGLLGGLDRKKMEEERLARLNKKRKASELTDDQQPGPGMVSDPPPTLPPLQRKKLDWPSSTTALSSGLSSSLFSSSSLAVRSSAGAAASSGSSGIPSRQPACASPSNQANVKQPNKPITPPTTTAAATPAMNSNTNNTNTNNNSVVLAYPRGVVKKTWALGQPRLGDDIKIEEVLQRSKLELAVLSSFQWDGGWLVSKLDLARTRVILVAYAADEAQKAEMEANVPRERIRFCFPPMQGPIGNMHSKLMLLKYEGYLRVVVPTGNLMPYDWGDTGVMENMAFIIDLPKLNQSAACAEKKKLTAFGEDLSYFLNAQGLDDRLVDSLRNYDFSETERYAFVHTIGGSHGEENAWRRTGYCGLGRGVADLGLASRGPIEVDVVCASLGAVNDSLLTALHYACQGDSGLKEYEARTAKRKVVGDSVAVKSHTRVYFPSQETVTRSRGGRNAGGTICFQSRWHQASTFPQHVLRDCKSTRTGLLMHSKMIFVRGQKAAGQNIHQDRNGASGADGSATNLVGLFAYVGSANLSESAWGKLVKDRGTGKPKLTCRNWECGVVIRIDNPDRGQESSTASSNGRKDSGGEHVPKHNPPMDTSSASDWRSLFEPTIPVPMELPGTPLSTTVASKKPWFFRDD</sequence>
<dbReference type="Proteomes" id="UP001283341">
    <property type="component" value="Unassembled WGS sequence"/>
</dbReference>
<evidence type="ECO:0000313" key="6">
    <source>
        <dbReference type="Proteomes" id="UP001283341"/>
    </source>
</evidence>
<dbReference type="Gene3D" id="3.30.870.10">
    <property type="entry name" value="Endonuclease Chain A"/>
    <property type="match status" value="2"/>
</dbReference>
<feature type="compositionally biased region" description="Basic and acidic residues" evidence="4">
    <location>
        <begin position="755"/>
        <end position="765"/>
    </location>
</feature>
<dbReference type="CDD" id="cd09122">
    <property type="entry name" value="PLDc_Tdp1_1"/>
    <property type="match status" value="1"/>
</dbReference>
<feature type="active site" description="Proton donor/acceptor" evidence="1">
    <location>
        <position position="662"/>
    </location>
</feature>
<feature type="active site" description="Nucleophile" evidence="1">
    <location>
        <position position="426"/>
    </location>
</feature>
<dbReference type="EMBL" id="JAUEDM010000003">
    <property type="protein sequence ID" value="KAK3322337.1"/>
    <property type="molecule type" value="Genomic_DNA"/>
</dbReference>
<feature type="compositionally biased region" description="Low complexity" evidence="4">
    <location>
        <begin position="164"/>
        <end position="173"/>
    </location>
</feature>
<feature type="region of interest" description="Disordered" evidence="4">
    <location>
        <begin position="740"/>
        <end position="800"/>
    </location>
</feature>
<dbReference type="GO" id="GO:0003690">
    <property type="term" value="F:double-stranded DNA binding"/>
    <property type="evidence" value="ECO:0007669"/>
    <property type="project" value="TreeGrafter"/>
</dbReference>
<proteinExistence type="predicted"/>
<gene>
    <name evidence="5" type="ORF">B0H66DRAFT_619874</name>
</gene>
<dbReference type="PANTHER" id="PTHR12415:SF4">
    <property type="entry name" value="TYROSYL-DNA PHOSPHODIESTERASE DOMAIN-CONTAINING PROTEIN"/>
    <property type="match status" value="1"/>
</dbReference>
<reference evidence="5" key="2">
    <citation type="submission" date="2023-06" db="EMBL/GenBank/DDBJ databases">
        <authorList>
            <consortium name="Lawrence Berkeley National Laboratory"/>
            <person name="Haridas S."/>
            <person name="Hensen N."/>
            <person name="Bonometti L."/>
            <person name="Westerberg I."/>
            <person name="Brannstrom I.O."/>
            <person name="Guillou S."/>
            <person name="Cros-Aarteil S."/>
            <person name="Calhoun S."/>
            <person name="Kuo A."/>
            <person name="Mondo S."/>
            <person name="Pangilinan J."/>
            <person name="Riley R."/>
            <person name="Labutti K."/>
            <person name="Andreopoulos B."/>
            <person name="Lipzen A."/>
            <person name="Chen C."/>
            <person name="Yanf M."/>
            <person name="Daum C."/>
            <person name="Ng V."/>
            <person name="Clum A."/>
            <person name="Steindorff A."/>
            <person name="Ohm R."/>
            <person name="Martin F."/>
            <person name="Silar P."/>
            <person name="Natvig D."/>
            <person name="Lalanne C."/>
            <person name="Gautier V."/>
            <person name="Ament-Velasquez S.L."/>
            <person name="Kruys A."/>
            <person name="Hutchinson M.I."/>
            <person name="Powell A.J."/>
            <person name="Barry K."/>
            <person name="Miller A.N."/>
            <person name="Grigoriev I.V."/>
            <person name="Debuchy R."/>
            <person name="Gladieux P."/>
            <person name="Thoren M.H."/>
            <person name="Johannesson H."/>
        </authorList>
    </citation>
    <scope>NUCLEOTIDE SEQUENCE</scope>
    <source>
        <strain evidence="5">CBS 118394</strain>
    </source>
</reference>
<reference evidence="5" key="1">
    <citation type="journal article" date="2023" name="Mol. Phylogenet. Evol.">
        <title>Genome-scale phylogeny and comparative genomics of the fungal order Sordariales.</title>
        <authorList>
            <person name="Hensen N."/>
            <person name="Bonometti L."/>
            <person name="Westerberg I."/>
            <person name="Brannstrom I.O."/>
            <person name="Guillou S."/>
            <person name="Cros-Aarteil S."/>
            <person name="Calhoun S."/>
            <person name="Haridas S."/>
            <person name="Kuo A."/>
            <person name="Mondo S."/>
            <person name="Pangilinan J."/>
            <person name="Riley R."/>
            <person name="LaButti K."/>
            <person name="Andreopoulos B."/>
            <person name="Lipzen A."/>
            <person name="Chen C."/>
            <person name="Yan M."/>
            <person name="Daum C."/>
            <person name="Ng V."/>
            <person name="Clum A."/>
            <person name="Steindorff A."/>
            <person name="Ohm R.A."/>
            <person name="Martin F."/>
            <person name="Silar P."/>
            <person name="Natvig D.O."/>
            <person name="Lalanne C."/>
            <person name="Gautier V."/>
            <person name="Ament-Velasquez S.L."/>
            <person name="Kruys A."/>
            <person name="Hutchinson M.I."/>
            <person name="Powell A.J."/>
            <person name="Barry K."/>
            <person name="Miller A.N."/>
            <person name="Grigoriev I.V."/>
            <person name="Debuchy R."/>
            <person name="Gladieux P."/>
            <person name="Hiltunen Thoren M."/>
            <person name="Johannesson H."/>
        </authorList>
    </citation>
    <scope>NUCLEOTIDE SEQUENCE</scope>
    <source>
        <strain evidence="5">CBS 118394</strain>
    </source>
</reference>
<feature type="binding site" evidence="2">
    <location>
        <position position="428"/>
    </location>
    <ligand>
        <name>substrate</name>
    </ligand>
</feature>
<feature type="compositionally biased region" description="Basic and acidic residues" evidence="4">
    <location>
        <begin position="188"/>
        <end position="199"/>
    </location>
</feature>
<organism evidence="5 6">
    <name type="scientific">Apodospora peruviana</name>
    <dbReference type="NCBI Taxonomy" id="516989"/>
    <lineage>
        <taxon>Eukaryota</taxon>
        <taxon>Fungi</taxon>
        <taxon>Dikarya</taxon>
        <taxon>Ascomycota</taxon>
        <taxon>Pezizomycotina</taxon>
        <taxon>Sordariomycetes</taxon>
        <taxon>Sordariomycetidae</taxon>
        <taxon>Sordariales</taxon>
        <taxon>Lasiosphaeriaceae</taxon>
        <taxon>Apodospora</taxon>
    </lineage>
</organism>
<feature type="compositionally biased region" description="Basic and acidic residues" evidence="4">
    <location>
        <begin position="123"/>
        <end position="157"/>
    </location>
</feature>
<dbReference type="GO" id="GO:0006281">
    <property type="term" value="P:DNA repair"/>
    <property type="evidence" value="ECO:0007669"/>
    <property type="project" value="InterPro"/>
</dbReference>
<feature type="site" description="Interaction with DNA" evidence="3">
    <location>
        <position position="708"/>
    </location>
</feature>
<feature type="compositionally biased region" description="Polar residues" evidence="4">
    <location>
        <begin position="285"/>
        <end position="294"/>
    </location>
</feature>
<dbReference type="Pfam" id="PF06087">
    <property type="entry name" value="Tyr-DNA_phospho"/>
    <property type="match status" value="1"/>
</dbReference>
<feature type="binding site" evidence="2">
    <location>
        <position position="664"/>
    </location>
    <ligand>
        <name>substrate</name>
    </ligand>
</feature>
<evidence type="ECO:0000256" key="4">
    <source>
        <dbReference type="SAM" id="MobiDB-lite"/>
    </source>
</evidence>
<dbReference type="GO" id="GO:0003697">
    <property type="term" value="F:single-stranded DNA binding"/>
    <property type="evidence" value="ECO:0007669"/>
    <property type="project" value="TreeGrafter"/>
</dbReference>
<feature type="compositionally biased region" description="Low complexity" evidence="4">
    <location>
        <begin position="302"/>
        <end position="323"/>
    </location>
</feature>
<evidence type="ECO:0000256" key="2">
    <source>
        <dbReference type="PIRSR" id="PIRSR610347-2"/>
    </source>
</evidence>
<dbReference type="InterPro" id="IPR010347">
    <property type="entry name" value="Tdp1"/>
</dbReference>
<comment type="caution">
    <text evidence="5">The sequence shown here is derived from an EMBL/GenBank/DDBJ whole genome shotgun (WGS) entry which is preliminary data.</text>
</comment>
<protein>
    <submittedName>
        <fullName evidence="5">Tyrosyl-DNA phosphodiesterase-domain-containing protein</fullName>
    </submittedName>
</protein>
<keyword evidence="6" id="KW-1185">Reference proteome</keyword>
<accession>A0AAE0M7N7</accession>
<feature type="compositionally biased region" description="Low complexity" evidence="4">
    <location>
        <begin position="240"/>
        <end position="249"/>
    </location>
</feature>
<dbReference type="AlphaFoldDB" id="A0AAE0M7N7"/>
<evidence type="ECO:0000256" key="3">
    <source>
        <dbReference type="PIRSR" id="PIRSR610347-3"/>
    </source>
</evidence>
<dbReference type="SUPFAM" id="SSF56024">
    <property type="entry name" value="Phospholipase D/nuclease"/>
    <property type="match status" value="2"/>
</dbReference>
<name>A0AAE0M7N7_9PEZI</name>
<dbReference type="PANTHER" id="PTHR12415">
    <property type="entry name" value="TYROSYL-DNA PHOSPHODIESTERASE 1"/>
    <property type="match status" value="1"/>
</dbReference>
<feature type="compositionally biased region" description="Gly residues" evidence="4">
    <location>
        <begin position="176"/>
        <end position="186"/>
    </location>
</feature>
<feature type="region of interest" description="Disordered" evidence="4">
    <location>
        <begin position="20"/>
        <end position="249"/>
    </location>
</feature>
<dbReference type="GO" id="GO:0017005">
    <property type="term" value="F:3'-tyrosyl-DNA phosphodiesterase activity"/>
    <property type="evidence" value="ECO:0007669"/>
    <property type="project" value="TreeGrafter"/>
</dbReference>
<feature type="compositionally biased region" description="Basic and acidic residues" evidence="4">
    <location>
        <begin position="89"/>
        <end position="100"/>
    </location>
</feature>
<evidence type="ECO:0000313" key="5">
    <source>
        <dbReference type="EMBL" id="KAK3322337.1"/>
    </source>
</evidence>
<evidence type="ECO:0000256" key="1">
    <source>
        <dbReference type="PIRSR" id="PIRSR610347-1"/>
    </source>
</evidence>